<name>S0A1R0_9CAUD</name>
<dbReference type="EMBL" id="KC821618">
    <property type="protein sequence ID" value="AGO48422.1"/>
    <property type="molecule type" value="Genomic_DNA"/>
</dbReference>
<organism evidence="1 2">
    <name type="scientific">Cellulophaga phage phi10:1</name>
    <dbReference type="NCBI Taxonomy" id="1327981"/>
    <lineage>
        <taxon>Viruses</taxon>
        <taxon>Duplodnaviria</taxon>
        <taxon>Heunggongvirae</taxon>
        <taxon>Uroviricota</taxon>
        <taxon>Caudoviricetes</taxon>
        <taxon>Assiduviridae</taxon>
        <taxon>Cebadecemvirus</taxon>
        <taxon>Cebadecemvirus phi10una</taxon>
    </lineage>
</organism>
<gene>
    <name evidence="1" type="ORF">Phi10:1_gp081</name>
</gene>
<dbReference type="KEGG" id="vg:16797040"/>
<sequence length="108" mass="12500">MKARKYLNKIGVYVRTEKEDGFGGSIHTEPVLIGSSWCNITTLSPQKIVDLGLSDFRNAIQINLRKRNDLDYYQDDLYFKYNEIDYMIQSILEVNLNGYEIQIVATSI</sequence>
<dbReference type="Gene3D" id="2.40.10.270">
    <property type="entry name" value="Bacteriophage SPP1 head-tail adaptor protein"/>
    <property type="match status" value="1"/>
</dbReference>
<dbReference type="Pfam" id="PF05521">
    <property type="entry name" value="Phage_HCP"/>
    <property type="match status" value="1"/>
</dbReference>
<accession>S0A1R0</accession>
<evidence type="ECO:0000313" key="1">
    <source>
        <dbReference type="EMBL" id="AGO48422.1"/>
    </source>
</evidence>
<reference evidence="1 2" key="1">
    <citation type="journal article" date="2013" name="Proc. Natl. Acad. Sci. U.S.A.">
        <title>Twelve previously unknown phage genera are ubiquitous in global oceans.</title>
        <authorList>
            <person name="Holmfeldt K."/>
            <person name="Solonenko N."/>
            <person name="Shah M."/>
            <person name="Corrier K."/>
            <person name="Riemann L."/>
            <person name="Verberkmoes N.C."/>
            <person name="Sullivan M.B."/>
        </authorList>
    </citation>
    <scope>NUCLEOTIDE SEQUENCE [LARGE SCALE GENOMIC DNA]</scope>
    <source>
        <strain evidence="1">Phi10:1</strain>
    </source>
</reference>
<dbReference type="RefSeq" id="YP_008242000.1">
    <property type="nucleotide sequence ID" value="NC_021802.1"/>
</dbReference>
<evidence type="ECO:0000313" key="2">
    <source>
        <dbReference type="Proteomes" id="UP000014711"/>
    </source>
</evidence>
<reference evidence="2" key="2">
    <citation type="submission" date="2013-03" db="EMBL/GenBank/DDBJ databases">
        <title>The Cellulophaga phages: a novel, diverse, and globally ubiquitous model system.</title>
        <authorList>
            <person name="Holmfeldt K."/>
            <person name="Solonenko N."/>
            <person name="Shah M."/>
            <person name="Corrier K."/>
            <person name="Riemann L."/>
            <person name="VerBerkmoes N.C."/>
            <person name="Sullivan M.B."/>
        </authorList>
    </citation>
    <scope>NUCLEOTIDE SEQUENCE [LARGE SCALE GENOMIC DNA]</scope>
</reference>
<proteinExistence type="predicted"/>
<protein>
    <submittedName>
        <fullName evidence="1">Phage head-tail joining protein</fullName>
    </submittedName>
</protein>
<dbReference type="GeneID" id="16797040"/>
<keyword evidence="2" id="KW-1185">Reference proteome</keyword>
<dbReference type="Proteomes" id="UP000014711">
    <property type="component" value="Segment"/>
</dbReference>
<dbReference type="InterPro" id="IPR038666">
    <property type="entry name" value="SSP1_head-tail_sf"/>
</dbReference>
<dbReference type="InterPro" id="IPR008767">
    <property type="entry name" value="Phage_SPP1_head-tail_adaptor"/>
</dbReference>